<evidence type="ECO:0000313" key="2">
    <source>
        <dbReference type="Proteomes" id="UP001164539"/>
    </source>
</evidence>
<reference evidence="1 2" key="1">
    <citation type="journal article" date="2023" name="Science">
        <title>Complex scaffold remodeling in plant triterpene biosynthesis.</title>
        <authorList>
            <person name="De La Pena R."/>
            <person name="Hodgson H."/>
            <person name="Liu J.C."/>
            <person name="Stephenson M.J."/>
            <person name="Martin A.C."/>
            <person name="Owen C."/>
            <person name="Harkess A."/>
            <person name="Leebens-Mack J."/>
            <person name="Jimenez L.E."/>
            <person name="Osbourn A."/>
            <person name="Sattely E.S."/>
        </authorList>
    </citation>
    <scope>NUCLEOTIDE SEQUENCE [LARGE SCALE GENOMIC DNA]</scope>
    <source>
        <strain evidence="2">cv. JPN11</strain>
        <tissue evidence="1">Leaf</tissue>
    </source>
</reference>
<name>A0ACC1XAC6_MELAZ</name>
<organism evidence="1 2">
    <name type="scientific">Melia azedarach</name>
    <name type="common">Chinaberry tree</name>
    <dbReference type="NCBI Taxonomy" id="155640"/>
    <lineage>
        <taxon>Eukaryota</taxon>
        <taxon>Viridiplantae</taxon>
        <taxon>Streptophyta</taxon>
        <taxon>Embryophyta</taxon>
        <taxon>Tracheophyta</taxon>
        <taxon>Spermatophyta</taxon>
        <taxon>Magnoliopsida</taxon>
        <taxon>eudicotyledons</taxon>
        <taxon>Gunneridae</taxon>
        <taxon>Pentapetalae</taxon>
        <taxon>rosids</taxon>
        <taxon>malvids</taxon>
        <taxon>Sapindales</taxon>
        <taxon>Meliaceae</taxon>
        <taxon>Melia</taxon>
    </lineage>
</organism>
<sequence>MGWGNIYRRRAKVFTMALVIYLDYKAVQQREKWANKFKISALWEKAHERNAKRVLNLIIELEGLWVKLGQYLSTRADVLPAAYISLLKQLQDSLPPRPLQEVCQTIEKELGKSMTDLFMNFVEIPLATASIAQVHCATLVNGQEVVVKVQHKGIKTIILEDLKNAKSIVDWIAWAEPQYDFNPMIDEWCKEAPKELDFNNEAENTRTVSRNLSCKNKCEDSKPAYEVDVLIPEVIQSTETVLILEYMDGIRLNDHESMEAFGVDKQKVVEEITRAYAHQIYVDGFFNGDPHPGNFLISKDPPHRPILLDFGLTKKLSSRMKQALAKMFLASAEGDHAALLSAFAEMGLKLRLDMPEQAMEVTTMFFRNSTPANEAHETVKNLAEQRTKNMKIIQEKMKLNQKEVKRFNPIDAFPGDIVIFSRVLNLLRGLSSTMNVHIVYLDIMRPFAEYVLKGDISKQPAANPQWIYNTPVHSSVEAKLREFLVELGNDDKILGIQVCAYKDGEVIIDTAAGALGRYDPRPVQPDSLFPVFSVTKGVTAGLLHWLVDSGKLRLEENVANIWPEFRSNGKDFIKVHHVLNHTSGLHNALADFGSENPLLITDWNECLKRIAMSVPETEPGQEQLYHYLSFGWLCGGIIEHASGKKFQEILEEAFIQPLNIDGELYIGIPPGVESRLATLTLDMDDLKKLSDVTNHSDLPSSFQPSNIARLATTMPALFNMLNIRRAIIPAANGHCSARALARYYAALVDGGVVPPPHSQLSKPPLGSHPHIPKFPSLEASKKPKGNKSKELTAASKKKTNNYQQIPKHSKDLEAGSHDRNSSNDSYTRLINIENGGSSTRITKNISNSVEKQSNDNVRKLFGNPRIHDGFLGVGDYTNLVLPNGKFGLGFKRYNTKDGSFIGFGHSGMGGSTGFCDMKNRFAISVTLNKMSLGTVTGRIIHFVCSELNLPMPEEYLRFSERGPDMPVDLGRPLIN</sequence>
<proteinExistence type="predicted"/>
<protein>
    <submittedName>
        <fullName evidence="1">Beta-lactamase-related protein</fullName>
    </submittedName>
</protein>
<evidence type="ECO:0000313" key="1">
    <source>
        <dbReference type="EMBL" id="KAJ4707659.1"/>
    </source>
</evidence>
<gene>
    <name evidence="1" type="ORF">OWV82_017741</name>
</gene>
<accession>A0ACC1XAC6</accession>
<comment type="caution">
    <text evidence="1">The sequence shown here is derived from an EMBL/GenBank/DDBJ whole genome shotgun (WGS) entry which is preliminary data.</text>
</comment>
<keyword evidence="2" id="KW-1185">Reference proteome</keyword>
<dbReference type="EMBL" id="CM051403">
    <property type="protein sequence ID" value="KAJ4707659.1"/>
    <property type="molecule type" value="Genomic_DNA"/>
</dbReference>
<dbReference type="Proteomes" id="UP001164539">
    <property type="component" value="Chromosome 10"/>
</dbReference>